<evidence type="ECO:0000313" key="3">
    <source>
        <dbReference type="EMBL" id="PWF25414.1"/>
    </source>
</evidence>
<sequence>MSTLTLYGLTKCSTCIKARQWLDAHGISHAFVDYRDHPLDPALLRDAAAQLGGWEKLVNRASMTWRNLSDAQRAVSDEAGWLALIEAYPALVRRPLAVAADGEVGVGFSEKAYTKRFDAA</sequence>
<dbReference type="PROSITE" id="PS51353">
    <property type="entry name" value="ARSC"/>
    <property type="match status" value="1"/>
</dbReference>
<dbReference type="Proteomes" id="UP000245212">
    <property type="component" value="Unassembled WGS sequence"/>
</dbReference>
<dbReference type="AlphaFoldDB" id="A0A2V1K2E6"/>
<dbReference type="PANTHER" id="PTHR30041:SF8">
    <property type="entry name" value="PROTEIN YFFB"/>
    <property type="match status" value="1"/>
</dbReference>
<gene>
    <name evidence="3" type="ORF">DD235_04575</name>
</gene>
<keyword evidence="4" id="KW-1185">Reference proteome</keyword>
<comment type="caution">
    <text evidence="3">The sequence shown here is derived from an EMBL/GenBank/DDBJ whole genome shotgun (WGS) entry which is preliminary data.</text>
</comment>
<dbReference type="EMBL" id="QETA01000001">
    <property type="protein sequence ID" value="PWF25414.1"/>
    <property type="molecule type" value="Genomic_DNA"/>
</dbReference>
<dbReference type="InterPro" id="IPR006504">
    <property type="entry name" value="Tscrpt_reg_Spx/MgsR"/>
</dbReference>
<organism evidence="3 4">
    <name type="scientific">Corticimicrobacter populi</name>
    <dbReference type="NCBI Taxonomy" id="2175229"/>
    <lineage>
        <taxon>Bacteria</taxon>
        <taxon>Pseudomonadati</taxon>
        <taxon>Pseudomonadota</taxon>
        <taxon>Betaproteobacteria</taxon>
        <taxon>Burkholderiales</taxon>
        <taxon>Alcaligenaceae</taxon>
        <taxon>Corticimicrobacter</taxon>
    </lineage>
</organism>
<evidence type="ECO:0000313" key="4">
    <source>
        <dbReference type="Proteomes" id="UP000245212"/>
    </source>
</evidence>
<dbReference type="Gene3D" id="3.40.30.10">
    <property type="entry name" value="Glutaredoxin"/>
    <property type="match status" value="1"/>
</dbReference>
<dbReference type="SUPFAM" id="SSF52833">
    <property type="entry name" value="Thioredoxin-like"/>
    <property type="match status" value="1"/>
</dbReference>
<evidence type="ECO:0000256" key="2">
    <source>
        <dbReference type="PROSITE-ProRule" id="PRU01282"/>
    </source>
</evidence>
<dbReference type="InterPro" id="IPR036249">
    <property type="entry name" value="Thioredoxin-like_sf"/>
</dbReference>
<comment type="similarity">
    <text evidence="1 2">Belongs to the ArsC family.</text>
</comment>
<dbReference type="NCBIfam" id="TIGR01617">
    <property type="entry name" value="arsC_related"/>
    <property type="match status" value="1"/>
</dbReference>
<reference evidence="4" key="1">
    <citation type="submission" date="2018-05" db="EMBL/GenBank/DDBJ databases">
        <authorList>
            <person name="Li Y."/>
        </authorList>
    </citation>
    <scope>NUCLEOTIDE SEQUENCE [LARGE SCALE GENOMIC DNA]</scope>
    <source>
        <strain evidence="4">3d-2-2</strain>
    </source>
</reference>
<dbReference type="Pfam" id="PF03960">
    <property type="entry name" value="ArsC"/>
    <property type="match status" value="1"/>
</dbReference>
<accession>A0A2V1K2E6</accession>
<protein>
    <submittedName>
        <fullName evidence="3">Arsenate reductase</fullName>
    </submittedName>
</protein>
<evidence type="ECO:0000256" key="1">
    <source>
        <dbReference type="ARBA" id="ARBA00007198"/>
    </source>
</evidence>
<proteinExistence type="inferred from homology"/>
<dbReference type="RefSeq" id="WP_109060817.1">
    <property type="nucleotide sequence ID" value="NZ_QETA01000001.1"/>
</dbReference>
<dbReference type="PANTHER" id="PTHR30041">
    <property type="entry name" value="ARSENATE REDUCTASE"/>
    <property type="match status" value="1"/>
</dbReference>
<name>A0A2V1K2E6_9BURK</name>
<dbReference type="InterPro" id="IPR006660">
    <property type="entry name" value="Arsenate_reductase-like"/>
</dbReference>